<evidence type="ECO:0000313" key="8">
    <source>
        <dbReference type="Proteomes" id="UP001465755"/>
    </source>
</evidence>
<evidence type="ECO:0000256" key="5">
    <source>
        <dbReference type="PROSITE-ProRule" id="PRU01240"/>
    </source>
</evidence>
<dbReference type="Proteomes" id="UP001465755">
    <property type="component" value="Unassembled WGS sequence"/>
</dbReference>
<evidence type="ECO:0000313" key="7">
    <source>
        <dbReference type="EMBL" id="KAK9798184.1"/>
    </source>
</evidence>
<dbReference type="InterPro" id="IPR015500">
    <property type="entry name" value="Peptidase_S8_subtilisin-rel"/>
</dbReference>
<protein>
    <recommendedName>
        <fullName evidence="6">Peptidase S8/S53 domain-containing protein</fullName>
    </recommendedName>
</protein>
<dbReference type="PANTHER" id="PTHR43806">
    <property type="entry name" value="PEPTIDASE S8"/>
    <property type="match status" value="1"/>
</dbReference>
<reference evidence="7 8" key="1">
    <citation type="journal article" date="2024" name="Nat. Commun.">
        <title>Phylogenomics reveals the evolutionary origins of lichenization in chlorophyte algae.</title>
        <authorList>
            <person name="Puginier C."/>
            <person name="Libourel C."/>
            <person name="Otte J."/>
            <person name="Skaloud P."/>
            <person name="Haon M."/>
            <person name="Grisel S."/>
            <person name="Petersen M."/>
            <person name="Berrin J.G."/>
            <person name="Delaux P.M."/>
            <person name="Dal Grande F."/>
            <person name="Keller J."/>
        </authorList>
    </citation>
    <scope>NUCLEOTIDE SEQUENCE [LARGE SCALE GENOMIC DNA]</scope>
    <source>
        <strain evidence="7 8">SAG 2036</strain>
    </source>
</reference>
<dbReference type="GO" id="GO:0005829">
    <property type="term" value="C:cytosol"/>
    <property type="evidence" value="ECO:0007669"/>
    <property type="project" value="TreeGrafter"/>
</dbReference>
<organism evidence="7 8">
    <name type="scientific">Symbiochloris irregularis</name>
    <dbReference type="NCBI Taxonomy" id="706552"/>
    <lineage>
        <taxon>Eukaryota</taxon>
        <taxon>Viridiplantae</taxon>
        <taxon>Chlorophyta</taxon>
        <taxon>core chlorophytes</taxon>
        <taxon>Trebouxiophyceae</taxon>
        <taxon>Trebouxiales</taxon>
        <taxon>Trebouxiaceae</taxon>
        <taxon>Symbiochloris</taxon>
    </lineage>
</organism>
<feature type="active site" description="Charge relay system" evidence="5">
    <location>
        <position position="22"/>
    </location>
</feature>
<gene>
    <name evidence="7" type="ORF">WJX73_010803</name>
</gene>
<name>A0AAW1NUJ9_9CHLO</name>
<feature type="domain" description="Peptidase S8/S53" evidence="6">
    <location>
        <begin position="13"/>
        <end position="259"/>
    </location>
</feature>
<sequence length="266" mass="26858">MPRFGQKGTAGTGRGVTIYTLDSGVLASHREFQTWGGNVSRASYGYSFLANSTGATALDCNGHGTHTASTAIGSNVGVAKEAEVVAVQVLGCEGDGTVSQVLAGLDWVARSYQPPAIVAMSLGTQDSQESAALDAAVTSLVEQYNITVVVAAGNQASNSCIFSPAHSPNAITVGATDSTNKFSAVGNEDLLYSYTNTGPCVSLFAPGVNILGACGGPSRCPAVNDSAYTWASGTSMSTPHVAGLAAIYLSTHPEASPAQGTKPAGC</sequence>
<dbReference type="PANTHER" id="PTHR43806:SF14">
    <property type="entry name" value="TRIPEPTIDYL-PEPTIDASE 2"/>
    <property type="match status" value="1"/>
</dbReference>
<dbReference type="Gene3D" id="3.40.50.200">
    <property type="entry name" value="Peptidase S8/S53 domain"/>
    <property type="match status" value="1"/>
</dbReference>
<proteinExistence type="inferred from homology"/>
<accession>A0AAW1NUJ9</accession>
<comment type="similarity">
    <text evidence="1 5">Belongs to the peptidase S8 family.</text>
</comment>
<dbReference type="PROSITE" id="PS00138">
    <property type="entry name" value="SUBTILASE_SER"/>
    <property type="match status" value="1"/>
</dbReference>
<evidence type="ECO:0000259" key="6">
    <source>
        <dbReference type="Pfam" id="PF00082"/>
    </source>
</evidence>
<dbReference type="GO" id="GO:0004252">
    <property type="term" value="F:serine-type endopeptidase activity"/>
    <property type="evidence" value="ECO:0007669"/>
    <property type="project" value="UniProtKB-UniRule"/>
</dbReference>
<dbReference type="PRINTS" id="PR00723">
    <property type="entry name" value="SUBTILISIN"/>
</dbReference>
<dbReference type="EMBL" id="JALJOQ010000101">
    <property type="protein sequence ID" value="KAK9798184.1"/>
    <property type="molecule type" value="Genomic_DNA"/>
</dbReference>
<dbReference type="CDD" id="cd04077">
    <property type="entry name" value="Peptidases_S8_PCSK9_ProteinaseK_like"/>
    <property type="match status" value="1"/>
</dbReference>
<comment type="caution">
    <text evidence="7">The sequence shown here is derived from an EMBL/GenBank/DDBJ whole genome shotgun (WGS) entry which is preliminary data.</text>
</comment>
<dbReference type="InterPro" id="IPR036852">
    <property type="entry name" value="Peptidase_S8/S53_dom_sf"/>
</dbReference>
<dbReference type="InterPro" id="IPR023828">
    <property type="entry name" value="Peptidase_S8_Ser-AS"/>
</dbReference>
<keyword evidence="2 5" id="KW-0645">Protease</keyword>
<dbReference type="AlphaFoldDB" id="A0AAW1NUJ9"/>
<dbReference type="InterPro" id="IPR034193">
    <property type="entry name" value="PCSK9_ProteinaseK-like"/>
</dbReference>
<evidence type="ECO:0000256" key="3">
    <source>
        <dbReference type="ARBA" id="ARBA00022801"/>
    </source>
</evidence>
<dbReference type="Pfam" id="PF00082">
    <property type="entry name" value="Peptidase_S8"/>
    <property type="match status" value="1"/>
</dbReference>
<keyword evidence="4 5" id="KW-0720">Serine protease</keyword>
<evidence type="ECO:0000256" key="4">
    <source>
        <dbReference type="ARBA" id="ARBA00022825"/>
    </source>
</evidence>
<dbReference type="GO" id="GO:0008240">
    <property type="term" value="F:tripeptidyl-peptidase activity"/>
    <property type="evidence" value="ECO:0007669"/>
    <property type="project" value="TreeGrafter"/>
</dbReference>
<evidence type="ECO:0000256" key="1">
    <source>
        <dbReference type="ARBA" id="ARBA00011073"/>
    </source>
</evidence>
<dbReference type="SUPFAM" id="SSF52743">
    <property type="entry name" value="Subtilisin-like"/>
    <property type="match status" value="1"/>
</dbReference>
<dbReference type="InterPro" id="IPR050131">
    <property type="entry name" value="Peptidase_S8_subtilisin-like"/>
</dbReference>
<dbReference type="PROSITE" id="PS51892">
    <property type="entry name" value="SUBTILASE"/>
    <property type="match status" value="1"/>
</dbReference>
<feature type="active site" description="Charge relay system" evidence="5">
    <location>
        <position position="63"/>
    </location>
</feature>
<feature type="active site" description="Charge relay system" evidence="5">
    <location>
        <position position="235"/>
    </location>
</feature>
<dbReference type="InterPro" id="IPR000209">
    <property type="entry name" value="Peptidase_S8/S53_dom"/>
</dbReference>
<keyword evidence="8" id="KW-1185">Reference proteome</keyword>
<keyword evidence="3 5" id="KW-0378">Hydrolase</keyword>
<dbReference type="GO" id="GO:0006508">
    <property type="term" value="P:proteolysis"/>
    <property type="evidence" value="ECO:0007669"/>
    <property type="project" value="UniProtKB-KW"/>
</dbReference>
<evidence type="ECO:0000256" key="2">
    <source>
        <dbReference type="ARBA" id="ARBA00022670"/>
    </source>
</evidence>